<name>M2NKM4_BAUPA</name>
<dbReference type="KEGG" id="bcom:BAUCODRAFT_119570"/>
<proteinExistence type="predicted"/>
<gene>
    <name evidence="1" type="ORF">BAUCODRAFT_119570</name>
</gene>
<keyword evidence="2" id="KW-1185">Reference proteome</keyword>
<dbReference type="EMBL" id="KB445551">
    <property type="protein sequence ID" value="EMC99984.1"/>
    <property type="molecule type" value="Genomic_DNA"/>
</dbReference>
<reference evidence="1 2" key="1">
    <citation type="journal article" date="2012" name="PLoS Pathog.">
        <title>Diverse lifestyles and strategies of plant pathogenesis encoded in the genomes of eighteen Dothideomycetes fungi.</title>
        <authorList>
            <person name="Ohm R.A."/>
            <person name="Feau N."/>
            <person name="Henrissat B."/>
            <person name="Schoch C.L."/>
            <person name="Horwitz B.A."/>
            <person name="Barry K.W."/>
            <person name="Condon B.J."/>
            <person name="Copeland A.C."/>
            <person name="Dhillon B."/>
            <person name="Glaser F."/>
            <person name="Hesse C.N."/>
            <person name="Kosti I."/>
            <person name="LaButti K."/>
            <person name="Lindquist E.A."/>
            <person name="Lucas S."/>
            <person name="Salamov A.A."/>
            <person name="Bradshaw R.E."/>
            <person name="Ciuffetti L."/>
            <person name="Hamelin R.C."/>
            <person name="Kema G.H.J."/>
            <person name="Lawrence C."/>
            <person name="Scott J.A."/>
            <person name="Spatafora J.W."/>
            <person name="Turgeon B.G."/>
            <person name="de Wit P.J.G.M."/>
            <person name="Zhong S."/>
            <person name="Goodwin S.B."/>
            <person name="Grigoriev I.V."/>
        </authorList>
    </citation>
    <scope>NUCLEOTIDE SEQUENCE [LARGE SCALE GENOMIC DNA]</scope>
    <source>
        <strain evidence="1 2">UAMH 10762</strain>
    </source>
</reference>
<dbReference type="AlphaFoldDB" id="M2NKM4"/>
<dbReference type="HOGENOM" id="CLU_2739625_0_0_1"/>
<dbReference type="Proteomes" id="UP000011761">
    <property type="component" value="Unassembled WGS sequence"/>
</dbReference>
<organism evidence="1 2">
    <name type="scientific">Baudoinia panamericana (strain UAMH 10762)</name>
    <name type="common">Angels' share fungus</name>
    <name type="synonym">Baudoinia compniacensis (strain UAMH 10762)</name>
    <dbReference type="NCBI Taxonomy" id="717646"/>
    <lineage>
        <taxon>Eukaryota</taxon>
        <taxon>Fungi</taxon>
        <taxon>Dikarya</taxon>
        <taxon>Ascomycota</taxon>
        <taxon>Pezizomycotina</taxon>
        <taxon>Dothideomycetes</taxon>
        <taxon>Dothideomycetidae</taxon>
        <taxon>Mycosphaerellales</taxon>
        <taxon>Teratosphaeriaceae</taxon>
        <taxon>Baudoinia</taxon>
    </lineage>
</organism>
<evidence type="ECO:0000313" key="2">
    <source>
        <dbReference type="Proteomes" id="UP000011761"/>
    </source>
</evidence>
<protein>
    <submittedName>
        <fullName evidence="1">Uncharacterized protein</fullName>
    </submittedName>
</protein>
<dbReference type="RefSeq" id="XP_007673422.1">
    <property type="nucleotide sequence ID" value="XM_007675232.1"/>
</dbReference>
<sequence>MTSTSADRSDDSERACSLIMSRERVQSTHWFPTAQIKVPTEHKARFLVILPLEVSIPSSHQSRSSDNFAYY</sequence>
<evidence type="ECO:0000313" key="1">
    <source>
        <dbReference type="EMBL" id="EMC99984.1"/>
    </source>
</evidence>
<accession>M2NKM4</accession>
<dbReference type="GeneID" id="19107422"/>